<evidence type="ECO:0000256" key="6">
    <source>
        <dbReference type="ARBA" id="ARBA00022759"/>
    </source>
</evidence>
<proteinExistence type="inferred from homology"/>
<dbReference type="InterPro" id="IPR012337">
    <property type="entry name" value="RNaseH-like_sf"/>
</dbReference>
<keyword evidence="7" id="KW-0378">Hydrolase</keyword>
<dbReference type="PROSITE" id="PS50879">
    <property type="entry name" value="RNASE_H_1"/>
    <property type="match status" value="1"/>
</dbReference>
<dbReference type="AlphaFoldDB" id="A0A087SWA3"/>
<dbReference type="EC" id="3.1.26.4" evidence="3"/>
<evidence type="ECO:0000313" key="9">
    <source>
        <dbReference type="EMBL" id="KFM57142.1"/>
    </source>
</evidence>
<keyword evidence="4" id="KW-0540">Nuclease</keyword>
<dbReference type="GO" id="GO:0004523">
    <property type="term" value="F:RNA-DNA hybrid ribonuclease activity"/>
    <property type="evidence" value="ECO:0007669"/>
    <property type="project" value="UniProtKB-EC"/>
</dbReference>
<dbReference type="EMBL" id="KK112240">
    <property type="protein sequence ID" value="KFM57142.1"/>
    <property type="molecule type" value="Genomic_DNA"/>
</dbReference>
<name>A0A087SWA3_STEMI</name>
<keyword evidence="5" id="KW-0479">Metal-binding</keyword>
<dbReference type="PANTHER" id="PTHR10642:SF26">
    <property type="entry name" value="RIBONUCLEASE H1"/>
    <property type="match status" value="1"/>
</dbReference>
<protein>
    <recommendedName>
        <fullName evidence="3">ribonuclease H</fullName>
        <ecNumber evidence="3">3.1.26.4</ecNumber>
    </recommendedName>
</protein>
<feature type="non-terminal residue" evidence="9">
    <location>
        <position position="175"/>
    </location>
</feature>
<dbReference type="Pfam" id="PF00075">
    <property type="entry name" value="RNase_H"/>
    <property type="match status" value="1"/>
</dbReference>
<gene>
    <name evidence="9" type="ORF">X975_03222</name>
</gene>
<evidence type="ECO:0000256" key="7">
    <source>
        <dbReference type="ARBA" id="ARBA00022801"/>
    </source>
</evidence>
<reference evidence="9 10" key="1">
    <citation type="submission" date="2013-11" db="EMBL/GenBank/DDBJ databases">
        <title>Genome sequencing of Stegodyphus mimosarum.</title>
        <authorList>
            <person name="Bechsgaard J."/>
        </authorList>
    </citation>
    <scope>NUCLEOTIDE SEQUENCE [LARGE SCALE GENOMIC DNA]</scope>
</reference>
<dbReference type="Proteomes" id="UP000054359">
    <property type="component" value="Unassembled WGS sequence"/>
</dbReference>
<feature type="domain" description="RNase H type-1" evidence="8">
    <location>
        <begin position="36"/>
        <end position="167"/>
    </location>
</feature>
<dbReference type="GO" id="GO:0043137">
    <property type="term" value="P:DNA replication, removal of RNA primer"/>
    <property type="evidence" value="ECO:0007669"/>
    <property type="project" value="TreeGrafter"/>
</dbReference>
<evidence type="ECO:0000259" key="8">
    <source>
        <dbReference type="PROSITE" id="PS50879"/>
    </source>
</evidence>
<dbReference type="GO" id="GO:0046872">
    <property type="term" value="F:metal ion binding"/>
    <property type="evidence" value="ECO:0007669"/>
    <property type="project" value="UniProtKB-KW"/>
</dbReference>
<dbReference type="InterPro" id="IPR050092">
    <property type="entry name" value="RNase_H"/>
</dbReference>
<evidence type="ECO:0000256" key="2">
    <source>
        <dbReference type="ARBA" id="ARBA00005300"/>
    </source>
</evidence>
<keyword evidence="10" id="KW-1185">Reference proteome</keyword>
<dbReference type="CDD" id="cd09276">
    <property type="entry name" value="Rnase_HI_RT_non_LTR"/>
    <property type="match status" value="1"/>
</dbReference>
<evidence type="ECO:0000313" key="10">
    <source>
        <dbReference type="Proteomes" id="UP000054359"/>
    </source>
</evidence>
<evidence type="ECO:0000256" key="3">
    <source>
        <dbReference type="ARBA" id="ARBA00012180"/>
    </source>
</evidence>
<organism evidence="9 10">
    <name type="scientific">Stegodyphus mimosarum</name>
    <name type="common">African social velvet spider</name>
    <dbReference type="NCBI Taxonomy" id="407821"/>
    <lineage>
        <taxon>Eukaryota</taxon>
        <taxon>Metazoa</taxon>
        <taxon>Ecdysozoa</taxon>
        <taxon>Arthropoda</taxon>
        <taxon>Chelicerata</taxon>
        <taxon>Arachnida</taxon>
        <taxon>Araneae</taxon>
        <taxon>Araneomorphae</taxon>
        <taxon>Entelegynae</taxon>
        <taxon>Eresoidea</taxon>
        <taxon>Eresidae</taxon>
        <taxon>Stegodyphus</taxon>
    </lineage>
</organism>
<evidence type="ECO:0000256" key="5">
    <source>
        <dbReference type="ARBA" id="ARBA00022723"/>
    </source>
</evidence>
<dbReference type="SUPFAM" id="SSF53098">
    <property type="entry name" value="Ribonuclease H-like"/>
    <property type="match status" value="1"/>
</dbReference>
<dbReference type="OMA" id="INDPRHT"/>
<accession>A0A087SWA3</accession>
<dbReference type="InterPro" id="IPR002156">
    <property type="entry name" value="RNaseH_domain"/>
</dbReference>
<dbReference type="GO" id="GO:0003676">
    <property type="term" value="F:nucleic acid binding"/>
    <property type="evidence" value="ECO:0007669"/>
    <property type="project" value="InterPro"/>
</dbReference>
<evidence type="ECO:0000256" key="4">
    <source>
        <dbReference type="ARBA" id="ARBA00022722"/>
    </source>
</evidence>
<sequence length="175" mass="19480">MTLQTSSLEVQSLKRILQITGKGVTHLAFELSPSIEGLGFMIYTDGSKMDNAVGSAYTVFHNGTEVQTWKCHMSPHNSVFQAEALALLKAIEWAQTTRAEYFTIYTDSLSVLYAINDPRHTSPLVFQIQETLRNTSPFPKLGISWVKAHVGDQGNERADTLAKEAAQDRYAVQKD</sequence>
<dbReference type="Gene3D" id="3.30.420.10">
    <property type="entry name" value="Ribonuclease H-like superfamily/Ribonuclease H"/>
    <property type="match status" value="1"/>
</dbReference>
<comment type="similarity">
    <text evidence="2">Belongs to the RNase H family.</text>
</comment>
<dbReference type="OrthoDB" id="6514649at2759"/>
<dbReference type="PANTHER" id="PTHR10642">
    <property type="entry name" value="RIBONUCLEASE H1"/>
    <property type="match status" value="1"/>
</dbReference>
<comment type="catalytic activity">
    <reaction evidence="1">
        <text>Endonucleolytic cleavage to 5'-phosphomonoester.</text>
        <dbReference type="EC" id="3.1.26.4"/>
    </reaction>
</comment>
<dbReference type="InterPro" id="IPR036397">
    <property type="entry name" value="RNaseH_sf"/>
</dbReference>
<evidence type="ECO:0000256" key="1">
    <source>
        <dbReference type="ARBA" id="ARBA00000077"/>
    </source>
</evidence>
<keyword evidence="6" id="KW-0255">Endonuclease</keyword>